<dbReference type="PROSITE" id="PS51767">
    <property type="entry name" value="PEPTIDASE_A1"/>
    <property type="match status" value="1"/>
</dbReference>
<dbReference type="InterPro" id="IPR001969">
    <property type="entry name" value="Aspartic_peptidase_AS"/>
</dbReference>
<dbReference type="Gene3D" id="2.40.70.10">
    <property type="entry name" value="Acid Proteases"/>
    <property type="match status" value="2"/>
</dbReference>
<keyword evidence="4 12" id="KW-0645">Protease</keyword>
<keyword evidence="9" id="KW-0449">Lipoprotein</keyword>
<evidence type="ECO:0000256" key="1">
    <source>
        <dbReference type="ARBA" id="ARBA00004236"/>
    </source>
</evidence>
<sequence length="532" mass="55595">MYILSSSAVACLSLLPVVSAFYPYTPVYSEIHSRKDFHRSVRRAEGTPNTRDGSVSLSIRRTPTRRANNYNIIRSQPPTQSNSAAIDQDGTDFSYMVTVTFGSSSEEYHMLLDSAASNTWVMGGDCVSDVCNAHNTFGNGDSTSLTISDKTFSVVYGTGQVGGNLANDTAHIAGFNVPLTFGLASNVSSDFLSYPMDGILGLGRGDATSNTIEAPSIMDILVSKSLIKTKLFGVHLSRNSSGVNDGELDFGTPNSQLYDGDLTYIPTIANTNGFWEVAVDDAGVDGETLGVKGRSAIIDTGTSFVLMPSDDAIALHKLISGSAQSGETFTVPCLATEIVQLSFGGVTFNISTADYVGRNLGGGACASNIIGRQTFGSTQWLVGDVYLKNVYTVFDFDGSRVGFGVKGEEKVASATTVSGTPFATPVSVTEKPSTGQTSIISAPTTTSISIPSLSTESNVTPGSLLIPSKTSSPAGTTAPTAVSQQSLSASASPTHNMAVRGGEGSGVVLALTALIVLAPFLIRIEGLRFICL</sequence>
<gene>
    <name evidence="17" type="ORF">AOQ84DRAFT_191132</name>
</gene>
<evidence type="ECO:0000256" key="4">
    <source>
        <dbReference type="ARBA" id="ARBA00022670"/>
    </source>
</evidence>
<keyword evidence="7 14" id="KW-0472">Membrane</keyword>
<keyword evidence="8" id="KW-0325">Glycoprotein</keyword>
<feature type="region of interest" description="Disordered" evidence="13">
    <location>
        <begin position="451"/>
        <end position="497"/>
    </location>
</feature>
<evidence type="ECO:0000256" key="8">
    <source>
        <dbReference type="ARBA" id="ARBA00023180"/>
    </source>
</evidence>
<keyword evidence="15" id="KW-0732">Signal</keyword>
<dbReference type="CDD" id="cd05471">
    <property type="entry name" value="pepsin_like"/>
    <property type="match status" value="1"/>
</dbReference>
<dbReference type="PROSITE" id="PS00141">
    <property type="entry name" value="ASP_PROTEASE"/>
    <property type="match status" value="1"/>
</dbReference>
<evidence type="ECO:0000256" key="15">
    <source>
        <dbReference type="SAM" id="SignalP"/>
    </source>
</evidence>
<feature type="disulfide bond" evidence="11">
    <location>
        <begin position="126"/>
        <end position="131"/>
    </location>
</feature>
<evidence type="ECO:0000256" key="2">
    <source>
        <dbReference type="ARBA" id="ARBA00007447"/>
    </source>
</evidence>
<evidence type="ECO:0000256" key="14">
    <source>
        <dbReference type="SAM" id="Phobius"/>
    </source>
</evidence>
<name>A0A8E2JZH6_9PEZI</name>
<dbReference type="Proteomes" id="UP000250140">
    <property type="component" value="Unassembled WGS sequence"/>
</dbReference>
<dbReference type="GO" id="GO:0004190">
    <property type="term" value="F:aspartic-type endopeptidase activity"/>
    <property type="evidence" value="ECO:0007669"/>
    <property type="project" value="UniProtKB-KW"/>
</dbReference>
<feature type="active site" evidence="10">
    <location>
        <position position="113"/>
    </location>
</feature>
<dbReference type="InterPro" id="IPR001461">
    <property type="entry name" value="Aspartic_peptidase_A1"/>
</dbReference>
<evidence type="ECO:0000313" key="18">
    <source>
        <dbReference type="Proteomes" id="UP000250140"/>
    </source>
</evidence>
<reference evidence="17 18" key="1">
    <citation type="journal article" date="2016" name="Nat. Commun.">
        <title>Ectomycorrhizal ecology is imprinted in the genome of the dominant symbiotic fungus Cenococcum geophilum.</title>
        <authorList>
            <consortium name="DOE Joint Genome Institute"/>
            <person name="Peter M."/>
            <person name="Kohler A."/>
            <person name="Ohm R.A."/>
            <person name="Kuo A."/>
            <person name="Krutzmann J."/>
            <person name="Morin E."/>
            <person name="Arend M."/>
            <person name="Barry K.W."/>
            <person name="Binder M."/>
            <person name="Choi C."/>
            <person name="Clum A."/>
            <person name="Copeland A."/>
            <person name="Grisel N."/>
            <person name="Haridas S."/>
            <person name="Kipfer T."/>
            <person name="LaButti K."/>
            <person name="Lindquist E."/>
            <person name="Lipzen A."/>
            <person name="Maire R."/>
            <person name="Meier B."/>
            <person name="Mihaltcheva S."/>
            <person name="Molinier V."/>
            <person name="Murat C."/>
            <person name="Poggeler S."/>
            <person name="Quandt C.A."/>
            <person name="Sperisen C."/>
            <person name="Tritt A."/>
            <person name="Tisserant E."/>
            <person name="Crous P.W."/>
            <person name="Henrissat B."/>
            <person name="Nehls U."/>
            <person name="Egli S."/>
            <person name="Spatafora J.W."/>
            <person name="Grigoriev I.V."/>
            <person name="Martin F.M."/>
        </authorList>
    </citation>
    <scope>NUCLEOTIDE SEQUENCE [LARGE SCALE GENOMIC DNA]</scope>
    <source>
        <strain evidence="17 18">CBS 207.34</strain>
    </source>
</reference>
<feature type="active site" evidence="10">
    <location>
        <position position="299"/>
    </location>
</feature>
<evidence type="ECO:0000256" key="5">
    <source>
        <dbReference type="ARBA" id="ARBA00022750"/>
    </source>
</evidence>
<evidence type="ECO:0000313" key="17">
    <source>
        <dbReference type="EMBL" id="OCL14867.1"/>
    </source>
</evidence>
<feature type="transmembrane region" description="Helical" evidence="14">
    <location>
        <begin position="504"/>
        <end position="522"/>
    </location>
</feature>
<dbReference type="EMBL" id="KV748515">
    <property type="protein sequence ID" value="OCL14867.1"/>
    <property type="molecule type" value="Genomic_DNA"/>
</dbReference>
<dbReference type="OrthoDB" id="660550at2759"/>
<dbReference type="GO" id="GO:0006508">
    <property type="term" value="P:proteolysis"/>
    <property type="evidence" value="ECO:0007669"/>
    <property type="project" value="UniProtKB-KW"/>
</dbReference>
<dbReference type="Gene3D" id="2.60.40.1960">
    <property type="match status" value="1"/>
</dbReference>
<feature type="compositionally biased region" description="Low complexity" evidence="13">
    <location>
        <begin position="467"/>
        <end position="492"/>
    </location>
</feature>
<feature type="chain" id="PRO_5034729166" evidence="15">
    <location>
        <begin position="21"/>
        <end position="532"/>
    </location>
</feature>
<keyword evidence="5 12" id="KW-0064">Aspartyl protease</keyword>
<dbReference type="InterPro" id="IPR021109">
    <property type="entry name" value="Peptidase_aspartic_dom_sf"/>
</dbReference>
<keyword evidence="14" id="KW-1133">Transmembrane helix</keyword>
<dbReference type="PRINTS" id="PR00792">
    <property type="entry name" value="PEPSIN"/>
</dbReference>
<dbReference type="SUPFAM" id="SSF50630">
    <property type="entry name" value="Acid proteases"/>
    <property type="match status" value="1"/>
</dbReference>
<accession>A0A8E2JZH6</accession>
<evidence type="ECO:0000256" key="10">
    <source>
        <dbReference type="PIRSR" id="PIRSR601461-1"/>
    </source>
</evidence>
<evidence type="ECO:0000256" key="13">
    <source>
        <dbReference type="SAM" id="MobiDB-lite"/>
    </source>
</evidence>
<keyword evidence="3" id="KW-1003">Cell membrane</keyword>
<dbReference type="Pfam" id="PF00026">
    <property type="entry name" value="Asp"/>
    <property type="match status" value="1"/>
</dbReference>
<dbReference type="InterPro" id="IPR033121">
    <property type="entry name" value="PEPTIDASE_A1"/>
</dbReference>
<feature type="signal peptide" evidence="15">
    <location>
        <begin position="1"/>
        <end position="20"/>
    </location>
</feature>
<proteinExistence type="inferred from homology"/>
<dbReference type="PANTHER" id="PTHR47966:SF75">
    <property type="entry name" value="ENDOPEPTIDASE (CTSD), PUTATIVE (AFU_ORTHOLOGUE AFUA_4G07040)-RELATED"/>
    <property type="match status" value="1"/>
</dbReference>
<keyword evidence="6 12" id="KW-0378">Hydrolase</keyword>
<comment type="subcellular location">
    <subcellularLocation>
        <location evidence="1">Cell membrane</location>
    </subcellularLocation>
</comment>
<evidence type="ECO:0000256" key="6">
    <source>
        <dbReference type="ARBA" id="ARBA00022801"/>
    </source>
</evidence>
<evidence type="ECO:0000256" key="3">
    <source>
        <dbReference type="ARBA" id="ARBA00022475"/>
    </source>
</evidence>
<dbReference type="InterPro" id="IPR034164">
    <property type="entry name" value="Pepsin-like_dom"/>
</dbReference>
<keyword evidence="18" id="KW-1185">Reference proteome</keyword>
<evidence type="ECO:0000259" key="16">
    <source>
        <dbReference type="PROSITE" id="PS51767"/>
    </source>
</evidence>
<dbReference type="AlphaFoldDB" id="A0A8E2JZH6"/>
<organism evidence="17 18">
    <name type="scientific">Glonium stellatum</name>
    <dbReference type="NCBI Taxonomy" id="574774"/>
    <lineage>
        <taxon>Eukaryota</taxon>
        <taxon>Fungi</taxon>
        <taxon>Dikarya</taxon>
        <taxon>Ascomycota</taxon>
        <taxon>Pezizomycotina</taxon>
        <taxon>Dothideomycetes</taxon>
        <taxon>Pleosporomycetidae</taxon>
        <taxon>Gloniales</taxon>
        <taxon>Gloniaceae</taxon>
        <taxon>Glonium</taxon>
    </lineage>
</organism>
<evidence type="ECO:0000256" key="7">
    <source>
        <dbReference type="ARBA" id="ARBA00023136"/>
    </source>
</evidence>
<feature type="domain" description="Peptidase A1" evidence="16">
    <location>
        <begin position="95"/>
        <end position="404"/>
    </location>
</feature>
<evidence type="ECO:0000256" key="11">
    <source>
        <dbReference type="PIRSR" id="PIRSR601461-2"/>
    </source>
</evidence>
<comment type="similarity">
    <text evidence="2 12">Belongs to the peptidase A1 family.</text>
</comment>
<dbReference type="PANTHER" id="PTHR47966">
    <property type="entry name" value="BETA-SITE APP-CLEAVING ENZYME, ISOFORM A-RELATED"/>
    <property type="match status" value="1"/>
</dbReference>
<keyword evidence="11" id="KW-1015">Disulfide bond</keyword>
<protein>
    <submittedName>
        <fullName evidence="17">Acid protease</fullName>
    </submittedName>
</protein>
<evidence type="ECO:0000256" key="9">
    <source>
        <dbReference type="ARBA" id="ARBA00023288"/>
    </source>
</evidence>
<dbReference type="GO" id="GO:0005886">
    <property type="term" value="C:plasma membrane"/>
    <property type="evidence" value="ECO:0007669"/>
    <property type="project" value="UniProtKB-SubCell"/>
</dbReference>
<evidence type="ECO:0000256" key="12">
    <source>
        <dbReference type="RuleBase" id="RU000454"/>
    </source>
</evidence>
<dbReference type="FunFam" id="2.40.70.10:FF:000060">
    <property type="entry name" value="Aspartic-type endopeptidase ctsD"/>
    <property type="match status" value="1"/>
</dbReference>
<keyword evidence="14" id="KW-0812">Transmembrane</keyword>